<dbReference type="EMBL" id="SADE01000004">
    <property type="protein sequence ID" value="RVU33803.1"/>
    <property type="molecule type" value="Genomic_DNA"/>
</dbReference>
<evidence type="ECO:0000313" key="2">
    <source>
        <dbReference type="Proteomes" id="UP000287447"/>
    </source>
</evidence>
<evidence type="ECO:0000313" key="1">
    <source>
        <dbReference type="EMBL" id="RVU33803.1"/>
    </source>
</evidence>
<dbReference type="AlphaFoldDB" id="A0A437QGV8"/>
<organism evidence="1 2">
    <name type="scientific">Hwanghaeella grinnelliae</name>
    <dbReference type="NCBI Taxonomy" id="2500179"/>
    <lineage>
        <taxon>Bacteria</taxon>
        <taxon>Pseudomonadati</taxon>
        <taxon>Pseudomonadota</taxon>
        <taxon>Alphaproteobacteria</taxon>
        <taxon>Rhodospirillales</taxon>
        <taxon>Rhodospirillaceae</taxon>
        <taxon>Hwanghaeella</taxon>
    </lineage>
</organism>
<reference evidence="2" key="1">
    <citation type="submission" date="2019-01" db="EMBL/GenBank/DDBJ databases">
        <title>Gri0909 isolated from a small marine red alga.</title>
        <authorList>
            <person name="Kim J."/>
            <person name="Jeong S.E."/>
            <person name="Jeon C.O."/>
        </authorList>
    </citation>
    <scope>NUCLEOTIDE SEQUENCE [LARGE SCALE GENOMIC DNA]</scope>
    <source>
        <strain evidence="2">Gri0909</strain>
    </source>
</reference>
<comment type="caution">
    <text evidence="1">The sequence shown here is derived from an EMBL/GenBank/DDBJ whole genome shotgun (WGS) entry which is preliminary data.</text>
</comment>
<dbReference type="RefSeq" id="WP_127767833.1">
    <property type="nucleotide sequence ID" value="NZ_SADE01000004.1"/>
</dbReference>
<gene>
    <name evidence="1" type="ORF">EOI86_21935</name>
</gene>
<proteinExistence type="predicted"/>
<dbReference type="Proteomes" id="UP000287447">
    <property type="component" value="Unassembled WGS sequence"/>
</dbReference>
<accession>A0A437QGV8</accession>
<name>A0A437QGV8_9PROT</name>
<protein>
    <submittedName>
        <fullName evidence="1">PilZ domain-containing protein</fullName>
    </submittedName>
</protein>
<sequence>MNIDGQQRGRQHERRRTYTIRVLVDGEVYEIEDISVTGFLMAKAPDWMVAGQGINFHFVVDVNGDDTYIASNGTVVRTVENKLAVEYSAPHPKWDTILTKHLAQFG</sequence>
<keyword evidence="2" id="KW-1185">Reference proteome</keyword>